<reference evidence="1 2" key="1">
    <citation type="submission" date="2020-01" db="EMBL/GenBank/DDBJ databases">
        <title>Complete and circular genome sequences of six lactobacillus isolates from horses.</title>
        <authorList>
            <person name="Hassan H.M."/>
        </authorList>
    </citation>
    <scope>NUCLEOTIDE SEQUENCE [LARGE SCALE GENOMIC DNA]</scope>
    <source>
        <strain evidence="1 2">1A</strain>
    </source>
</reference>
<dbReference type="AlphaFoldDB" id="A0A7H9EKF7"/>
<proteinExistence type="predicted"/>
<accession>A0A7H9EKF7</accession>
<dbReference type="Proteomes" id="UP000510886">
    <property type="component" value="Chromosome"/>
</dbReference>
<gene>
    <name evidence="1" type="ORF">GTO87_03635</name>
</gene>
<evidence type="ECO:0000313" key="2">
    <source>
        <dbReference type="Proteomes" id="UP000510886"/>
    </source>
</evidence>
<dbReference type="RefSeq" id="WP_180849548.1">
    <property type="nucleotide sequence ID" value="NZ_CP047418.1"/>
</dbReference>
<organism evidence="1 2">
    <name type="scientific">Ligilactobacillus saerimneri</name>
    <dbReference type="NCBI Taxonomy" id="228229"/>
    <lineage>
        <taxon>Bacteria</taxon>
        <taxon>Bacillati</taxon>
        <taxon>Bacillota</taxon>
        <taxon>Bacilli</taxon>
        <taxon>Lactobacillales</taxon>
        <taxon>Lactobacillaceae</taxon>
        <taxon>Ligilactobacillus</taxon>
    </lineage>
</organism>
<name>A0A7H9EKF7_9LACO</name>
<protein>
    <submittedName>
        <fullName evidence="1">Uncharacterized protein</fullName>
    </submittedName>
</protein>
<sequence length="64" mass="7094">MKRVVINLEDERVIVGASKDMNYNETVELLGEGLIATAKQAGMKEDVVLTWLSNRFKVEANAKG</sequence>
<evidence type="ECO:0000313" key="1">
    <source>
        <dbReference type="EMBL" id="QLL77772.1"/>
    </source>
</evidence>
<dbReference type="KEGG" id="lsw:GTO87_03635"/>
<dbReference type="EMBL" id="CP047418">
    <property type="protein sequence ID" value="QLL77772.1"/>
    <property type="molecule type" value="Genomic_DNA"/>
</dbReference>